<evidence type="ECO:0000313" key="10">
    <source>
        <dbReference type="Proteomes" id="UP000824998"/>
    </source>
</evidence>
<feature type="transmembrane region" description="Helical" evidence="7">
    <location>
        <begin position="402"/>
        <end position="419"/>
    </location>
</feature>
<dbReference type="SUPFAM" id="SSF103473">
    <property type="entry name" value="MFS general substrate transporter"/>
    <property type="match status" value="1"/>
</dbReference>
<dbReference type="Proteomes" id="UP000824998">
    <property type="component" value="Unassembled WGS sequence"/>
</dbReference>
<dbReference type="PRINTS" id="PR00171">
    <property type="entry name" value="SUGRTRNSPORT"/>
</dbReference>
<dbReference type="PANTHER" id="PTHR48022:SF11">
    <property type="entry name" value="MONOSACCHARIDE TRANSPORTER (HXT8), PUTATIVE (AFU_ORTHOLOGUE AFUA_2G08120)-RELATED"/>
    <property type="match status" value="1"/>
</dbReference>
<dbReference type="PANTHER" id="PTHR48022">
    <property type="entry name" value="PLASTIDIC GLUCOSE TRANSPORTER 4"/>
    <property type="match status" value="1"/>
</dbReference>
<dbReference type="GO" id="GO:0005351">
    <property type="term" value="F:carbohydrate:proton symporter activity"/>
    <property type="evidence" value="ECO:0007669"/>
    <property type="project" value="TreeGrafter"/>
</dbReference>
<feature type="transmembrane region" description="Helical" evidence="7">
    <location>
        <begin position="368"/>
        <end position="390"/>
    </location>
</feature>
<dbReference type="GO" id="GO:0016020">
    <property type="term" value="C:membrane"/>
    <property type="evidence" value="ECO:0007669"/>
    <property type="project" value="UniProtKB-SubCell"/>
</dbReference>
<dbReference type="Pfam" id="PF00083">
    <property type="entry name" value="Sugar_tr"/>
    <property type="match status" value="1"/>
</dbReference>
<dbReference type="OrthoDB" id="6133115at2759"/>
<feature type="transmembrane region" description="Helical" evidence="7">
    <location>
        <begin position="140"/>
        <end position="159"/>
    </location>
</feature>
<evidence type="ECO:0000256" key="6">
    <source>
        <dbReference type="ARBA" id="ARBA00023136"/>
    </source>
</evidence>
<comment type="similarity">
    <text evidence="2">Belongs to the major facilitator superfamily. Sugar transporter (TC 2.A.1.1) family.</text>
</comment>
<dbReference type="AlphaFoldDB" id="A0A9P7YE47"/>
<proteinExistence type="inferred from homology"/>
<dbReference type="InterPro" id="IPR005828">
    <property type="entry name" value="MFS_sugar_transport-like"/>
</dbReference>
<dbReference type="InterPro" id="IPR020846">
    <property type="entry name" value="MFS_dom"/>
</dbReference>
<evidence type="ECO:0000313" key="9">
    <source>
        <dbReference type="EMBL" id="KAG9231985.1"/>
    </source>
</evidence>
<keyword evidence="5 7" id="KW-1133">Transmembrane helix</keyword>
<feature type="transmembrane region" description="Helical" evidence="7">
    <location>
        <begin position="305"/>
        <end position="324"/>
    </location>
</feature>
<evidence type="ECO:0000256" key="2">
    <source>
        <dbReference type="ARBA" id="ARBA00010992"/>
    </source>
</evidence>
<reference evidence="9" key="1">
    <citation type="journal article" date="2021" name="IMA Fungus">
        <title>Genomic characterization of three marine fungi, including Emericellopsis atlantica sp. nov. with signatures of a generalist lifestyle and marine biomass degradation.</title>
        <authorList>
            <person name="Hagestad O.C."/>
            <person name="Hou L."/>
            <person name="Andersen J.H."/>
            <person name="Hansen E.H."/>
            <person name="Altermark B."/>
            <person name="Li C."/>
            <person name="Kuhnert E."/>
            <person name="Cox R.J."/>
            <person name="Crous P.W."/>
            <person name="Spatafora J.W."/>
            <person name="Lail K."/>
            <person name="Amirebrahimi M."/>
            <person name="Lipzen A."/>
            <person name="Pangilinan J."/>
            <person name="Andreopoulos W."/>
            <person name="Hayes R.D."/>
            <person name="Ng V."/>
            <person name="Grigoriev I.V."/>
            <person name="Jackson S.A."/>
            <person name="Sutton T.D.S."/>
            <person name="Dobson A.D.W."/>
            <person name="Rama T."/>
        </authorList>
    </citation>
    <scope>NUCLEOTIDE SEQUENCE</scope>
    <source>
        <strain evidence="9">TRa018bII</strain>
    </source>
</reference>
<evidence type="ECO:0000256" key="5">
    <source>
        <dbReference type="ARBA" id="ARBA00022989"/>
    </source>
</evidence>
<dbReference type="EMBL" id="MU251571">
    <property type="protein sequence ID" value="KAG9231985.1"/>
    <property type="molecule type" value="Genomic_DNA"/>
</dbReference>
<evidence type="ECO:0000256" key="1">
    <source>
        <dbReference type="ARBA" id="ARBA00004141"/>
    </source>
</evidence>
<keyword evidence="3" id="KW-0813">Transport</keyword>
<organism evidence="9 10">
    <name type="scientific">Amylocarpus encephaloides</name>
    <dbReference type="NCBI Taxonomy" id="45428"/>
    <lineage>
        <taxon>Eukaryota</taxon>
        <taxon>Fungi</taxon>
        <taxon>Dikarya</taxon>
        <taxon>Ascomycota</taxon>
        <taxon>Pezizomycotina</taxon>
        <taxon>Leotiomycetes</taxon>
        <taxon>Helotiales</taxon>
        <taxon>Helotiales incertae sedis</taxon>
        <taxon>Amylocarpus</taxon>
    </lineage>
</organism>
<sequence>MGAHRLLLYILSMSLGGAVIGIDLGIIATTLAQDSFNQYMFPEGTKNVSSLTGAIVSMGSAGNAIGCLVNGLLLERLGRRKTLAYSTFFTIVGSAFQTASNGVALMIIGRFVAGFALGILNPTIPIYISELAKPSERARLVGIFGMLVAIGFCLANWIGYVCSFAKGDTTWRLALGMQIPCAALLLGLAYFLPESPRWCNAVAQKERYEEFHSSLSRIYSDEADDYSVLRAQIEIREQIALEAEQRGNAKLGHALLEIFNKKNIRRTAMAIMVMQVGILSGSLAIQNYQSILYQSLGYKGRSVLLISGCYGFMGIAGQLLNNLFVSDKWSRVRTMWIGCLVLAVMLSVLMALSKFYGDGLHPAGSRAGIAFIFLFSMLYAVFFNSTLYTIAAETFPLHLRGYGTSIAALCQGVTGIWLGQVTPFAFAAIHWKYYTVFISCLLALAVLYGTCLTETNQLSLESIAGKFGDRTISSEKLDLAVKEGEKGPVQVVDHKEVAP</sequence>
<protein>
    <submittedName>
        <fullName evidence="9">Transporter</fullName>
    </submittedName>
</protein>
<dbReference type="PROSITE" id="PS50850">
    <property type="entry name" value="MFS"/>
    <property type="match status" value="1"/>
</dbReference>
<feature type="transmembrane region" description="Helical" evidence="7">
    <location>
        <begin position="431"/>
        <end position="452"/>
    </location>
</feature>
<dbReference type="InterPro" id="IPR036259">
    <property type="entry name" value="MFS_trans_sf"/>
</dbReference>
<evidence type="ECO:0000259" key="8">
    <source>
        <dbReference type="PROSITE" id="PS50850"/>
    </source>
</evidence>
<accession>A0A9P7YE47</accession>
<dbReference type="PROSITE" id="PS00217">
    <property type="entry name" value="SUGAR_TRANSPORT_2"/>
    <property type="match status" value="1"/>
</dbReference>
<comment type="caution">
    <text evidence="9">The sequence shown here is derived from an EMBL/GenBank/DDBJ whole genome shotgun (WGS) entry which is preliminary data.</text>
</comment>
<dbReference type="Gene3D" id="1.20.1250.20">
    <property type="entry name" value="MFS general substrate transporter like domains"/>
    <property type="match status" value="1"/>
</dbReference>
<dbReference type="InterPro" id="IPR005829">
    <property type="entry name" value="Sugar_transporter_CS"/>
</dbReference>
<feature type="transmembrane region" description="Helical" evidence="7">
    <location>
        <begin position="171"/>
        <end position="192"/>
    </location>
</feature>
<evidence type="ECO:0000256" key="3">
    <source>
        <dbReference type="ARBA" id="ARBA00022448"/>
    </source>
</evidence>
<evidence type="ECO:0000256" key="4">
    <source>
        <dbReference type="ARBA" id="ARBA00022692"/>
    </source>
</evidence>
<feature type="transmembrane region" description="Helical" evidence="7">
    <location>
        <begin position="267"/>
        <end position="285"/>
    </location>
</feature>
<keyword evidence="4 7" id="KW-0812">Transmembrane</keyword>
<feature type="domain" description="Major facilitator superfamily (MFS) profile" evidence="8">
    <location>
        <begin position="9"/>
        <end position="457"/>
    </location>
</feature>
<feature type="transmembrane region" description="Helical" evidence="7">
    <location>
        <begin position="7"/>
        <end position="31"/>
    </location>
</feature>
<evidence type="ECO:0000256" key="7">
    <source>
        <dbReference type="SAM" id="Phobius"/>
    </source>
</evidence>
<dbReference type="InterPro" id="IPR050360">
    <property type="entry name" value="MFS_Sugar_Transporters"/>
</dbReference>
<feature type="transmembrane region" description="Helical" evidence="7">
    <location>
        <begin position="82"/>
        <end position="99"/>
    </location>
</feature>
<name>A0A9P7YE47_9HELO</name>
<comment type="subcellular location">
    <subcellularLocation>
        <location evidence="1">Membrane</location>
        <topology evidence="1">Multi-pass membrane protein</topology>
    </subcellularLocation>
</comment>
<dbReference type="InterPro" id="IPR003663">
    <property type="entry name" value="Sugar/inositol_transpt"/>
</dbReference>
<keyword evidence="10" id="KW-1185">Reference proteome</keyword>
<feature type="transmembrane region" description="Helical" evidence="7">
    <location>
        <begin position="336"/>
        <end position="356"/>
    </location>
</feature>
<keyword evidence="6 7" id="KW-0472">Membrane</keyword>
<feature type="transmembrane region" description="Helical" evidence="7">
    <location>
        <begin position="105"/>
        <end position="128"/>
    </location>
</feature>
<feature type="transmembrane region" description="Helical" evidence="7">
    <location>
        <begin position="51"/>
        <end position="73"/>
    </location>
</feature>
<gene>
    <name evidence="9" type="ORF">BJ875DRAFT_381730</name>
</gene>